<dbReference type="Gene3D" id="3.30.710.10">
    <property type="entry name" value="Potassium Channel Kv1.1, Chain A"/>
    <property type="match status" value="1"/>
</dbReference>
<feature type="compositionally biased region" description="Basic and acidic residues" evidence="1">
    <location>
        <begin position="406"/>
        <end position="431"/>
    </location>
</feature>
<feature type="region of interest" description="Disordered" evidence="1">
    <location>
        <begin position="319"/>
        <end position="478"/>
    </location>
</feature>
<dbReference type="InterPro" id="IPR011333">
    <property type="entry name" value="SKP1/BTB/POZ_sf"/>
</dbReference>
<protein>
    <recommendedName>
        <fullName evidence="2">BTB domain-containing protein</fullName>
    </recommendedName>
</protein>
<accession>A0A553NYW8</accession>
<reference evidence="3 4" key="1">
    <citation type="journal article" date="2018" name="Nat. Ecol. Evol.">
        <title>Genomic signatures of mitonuclear coevolution across populations of Tigriopus californicus.</title>
        <authorList>
            <person name="Barreto F.S."/>
            <person name="Watson E.T."/>
            <person name="Lima T.G."/>
            <person name="Willett C.S."/>
            <person name="Edmands S."/>
            <person name="Li W."/>
            <person name="Burton R.S."/>
        </authorList>
    </citation>
    <scope>NUCLEOTIDE SEQUENCE [LARGE SCALE GENOMIC DNA]</scope>
    <source>
        <strain evidence="3 4">San Diego</strain>
    </source>
</reference>
<feature type="region of interest" description="Disordered" evidence="1">
    <location>
        <begin position="1"/>
        <end position="55"/>
    </location>
</feature>
<feature type="compositionally biased region" description="Acidic residues" evidence="1">
    <location>
        <begin position="370"/>
        <end position="383"/>
    </location>
</feature>
<keyword evidence="4" id="KW-1185">Reference proteome</keyword>
<name>A0A553NYW8_TIGCA</name>
<comment type="caution">
    <text evidence="3">The sequence shown here is derived from an EMBL/GenBank/DDBJ whole genome shotgun (WGS) entry which is preliminary data.</text>
</comment>
<evidence type="ECO:0000313" key="3">
    <source>
        <dbReference type="EMBL" id="TRY70614.1"/>
    </source>
</evidence>
<evidence type="ECO:0000313" key="4">
    <source>
        <dbReference type="Proteomes" id="UP000318571"/>
    </source>
</evidence>
<sequence length="707" mass="76735">MSSGSSPHHPSESGAFRPPPCKRKKLDEPNMLEEEQNQEQEEVTMLSRTLTRSGSSDYQRSDIEVSNIMKQWRHFRSDQRFTDLTVFCGPKGTKVKTTKLHRLILASCSEFLSELLREREEAVLILPDCDPADFLNLVEILYGERVCSHDTGYPSADLLQLLKITSFPLLDKGTPYADSGTESADAELGSLFQGQAHEDLFLNQNIEEALGTLNFEDPNLNLADVMREEALIPASTTLPTIGTTESNGPNRSASNQSLNTMGFSPNAFQSDSFSPNRKPSDNEPVPVLVSETGPEPVLVANPFSIAPPTPFMDRQAEQTNLPLSSRKRDGRPLGKGKPSSYVKSLQGDDSQSLPGATDWSDNESVCSDWSDNDDTLGWTDDEGGLSGKSGHRRNRSASSGRGVRSKSRESRSATRPQEPKEKLDRQPRKTSSEPPTSSIVPSVPEVIIDLSEDDPPASSQTNGEADGGYGALSEGGYDNDMNDVNILESSDMEFQLRLSVSSASVGSRDLRDCSNSLPSLPSRSSSVGSDLNDTFGDEDIISLPSQEVDVISFVIFSSQFGLTPVIQEQEGSTNPRRGNKIEPNILDRHYVSGSTIKGHTNTNTSTTAGATAGATATTTTGATTTTTRATTTTTTTTTRATTSTTKASETTTTANKTISTIFPKDDIIYKKALGYNFNQCPRVKKPETIPVICDGTTFKISQIFEAF</sequence>
<dbReference type="AlphaFoldDB" id="A0A553NYW8"/>
<feature type="compositionally biased region" description="Low complexity" evidence="1">
    <location>
        <begin position="600"/>
        <end position="652"/>
    </location>
</feature>
<organism evidence="3 4">
    <name type="scientific">Tigriopus californicus</name>
    <name type="common">Marine copepod</name>
    <dbReference type="NCBI Taxonomy" id="6832"/>
    <lineage>
        <taxon>Eukaryota</taxon>
        <taxon>Metazoa</taxon>
        <taxon>Ecdysozoa</taxon>
        <taxon>Arthropoda</taxon>
        <taxon>Crustacea</taxon>
        <taxon>Multicrustacea</taxon>
        <taxon>Hexanauplia</taxon>
        <taxon>Copepoda</taxon>
        <taxon>Harpacticoida</taxon>
        <taxon>Harpacticidae</taxon>
        <taxon>Tigriopus</taxon>
    </lineage>
</organism>
<dbReference type="InterPro" id="IPR000210">
    <property type="entry name" value="BTB/POZ_dom"/>
</dbReference>
<feature type="compositionally biased region" description="Low complexity" evidence="1">
    <location>
        <begin position="1"/>
        <end position="14"/>
    </location>
</feature>
<feature type="domain" description="BTB" evidence="2">
    <location>
        <begin position="82"/>
        <end position="150"/>
    </location>
</feature>
<gene>
    <name evidence="3" type="ORF">TCAL_06132</name>
</gene>
<feature type="compositionally biased region" description="Polar residues" evidence="1">
    <location>
        <begin position="236"/>
        <end position="277"/>
    </location>
</feature>
<dbReference type="SUPFAM" id="SSF54695">
    <property type="entry name" value="POZ domain"/>
    <property type="match status" value="1"/>
</dbReference>
<dbReference type="Pfam" id="PF00651">
    <property type="entry name" value="BTB"/>
    <property type="match status" value="1"/>
</dbReference>
<feature type="region of interest" description="Disordered" evidence="1">
    <location>
        <begin position="594"/>
        <end position="652"/>
    </location>
</feature>
<evidence type="ECO:0000259" key="2">
    <source>
        <dbReference type="PROSITE" id="PS50097"/>
    </source>
</evidence>
<feature type="region of interest" description="Disordered" evidence="1">
    <location>
        <begin position="236"/>
        <end position="289"/>
    </location>
</feature>
<dbReference type="EMBL" id="VCGU01000009">
    <property type="protein sequence ID" value="TRY70614.1"/>
    <property type="molecule type" value="Genomic_DNA"/>
</dbReference>
<dbReference type="Proteomes" id="UP000318571">
    <property type="component" value="Chromosome 9"/>
</dbReference>
<feature type="compositionally biased region" description="Acidic residues" evidence="1">
    <location>
        <begin position="30"/>
        <end position="42"/>
    </location>
</feature>
<proteinExistence type="predicted"/>
<dbReference type="PROSITE" id="PS50097">
    <property type="entry name" value="BTB"/>
    <property type="match status" value="1"/>
</dbReference>
<dbReference type="CDD" id="cd18186">
    <property type="entry name" value="BTB_POZ_ZBTB_KLHL-like"/>
    <property type="match status" value="1"/>
</dbReference>
<feature type="compositionally biased region" description="Polar residues" evidence="1">
    <location>
        <begin position="341"/>
        <end position="354"/>
    </location>
</feature>
<evidence type="ECO:0000256" key="1">
    <source>
        <dbReference type="SAM" id="MobiDB-lite"/>
    </source>
</evidence>
<feature type="compositionally biased region" description="Polar residues" evidence="1">
    <location>
        <begin position="46"/>
        <end position="55"/>
    </location>
</feature>